<dbReference type="Pfam" id="PF00015">
    <property type="entry name" value="MCPsignal"/>
    <property type="match status" value="1"/>
</dbReference>
<comment type="similarity">
    <text evidence="2">Belongs to the methyl-accepting chemotaxis (MCP) protein family.</text>
</comment>
<dbReference type="SUPFAM" id="SSF58104">
    <property type="entry name" value="Methyl-accepting chemotaxis protein (MCP) signaling domain"/>
    <property type="match status" value="1"/>
</dbReference>
<gene>
    <name evidence="8" type="ORF">J2Z75_002982</name>
</gene>
<dbReference type="RefSeq" id="WP_209853521.1">
    <property type="nucleotide sequence ID" value="NZ_JAGGJV010000005.1"/>
</dbReference>
<dbReference type="PANTHER" id="PTHR43531:SF11">
    <property type="entry name" value="METHYL-ACCEPTING CHEMOTAXIS PROTEIN 3"/>
    <property type="match status" value="1"/>
</dbReference>
<evidence type="ECO:0000256" key="2">
    <source>
        <dbReference type="ARBA" id="ARBA00029447"/>
    </source>
</evidence>
<dbReference type="InterPro" id="IPR051310">
    <property type="entry name" value="MCP_chemotaxis"/>
</dbReference>
<feature type="domain" description="HAMP" evidence="7">
    <location>
        <begin position="419"/>
        <end position="471"/>
    </location>
</feature>
<dbReference type="Gene3D" id="6.10.340.10">
    <property type="match status" value="1"/>
</dbReference>
<dbReference type="Pfam" id="PF00672">
    <property type="entry name" value="HAMP"/>
    <property type="match status" value="1"/>
</dbReference>
<keyword evidence="5" id="KW-1133">Transmembrane helix</keyword>
<feature type="compositionally biased region" description="Basic and acidic residues" evidence="4">
    <location>
        <begin position="402"/>
        <end position="417"/>
    </location>
</feature>
<keyword evidence="5" id="KW-0812">Transmembrane</keyword>
<feature type="transmembrane region" description="Helical" evidence="5">
    <location>
        <begin position="314"/>
        <end position="336"/>
    </location>
</feature>
<dbReference type="CDD" id="cd18774">
    <property type="entry name" value="PDC2_HK_sensor"/>
    <property type="match status" value="1"/>
</dbReference>
<organism evidence="8 9">
    <name type="scientific">Rhizobium herbae</name>
    <dbReference type="NCBI Taxonomy" id="508661"/>
    <lineage>
        <taxon>Bacteria</taxon>
        <taxon>Pseudomonadati</taxon>
        <taxon>Pseudomonadota</taxon>
        <taxon>Alphaproteobacteria</taxon>
        <taxon>Hyphomicrobiales</taxon>
        <taxon>Rhizobiaceae</taxon>
        <taxon>Rhizobium/Agrobacterium group</taxon>
        <taxon>Rhizobium</taxon>
    </lineage>
</organism>
<evidence type="ECO:0000313" key="8">
    <source>
        <dbReference type="EMBL" id="MBP1859465.1"/>
    </source>
</evidence>
<dbReference type="EMBL" id="JAGGJV010000005">
    <property type="protein sequence ID" value="MBP1859465.1"/>
    <property type="molecule type" value="Genomic_DNA"/>
</dbReference>
<keyword evidence="5" id="KW-0472">Membrane</keyword>
<dbReference type="InterPro" id="IPR004089">
    <property type="entry name" value="MCPsignal_dom"/>
</dbReference>
<dbReference type="PANTHER" id="PTHR43531">
    <property type="entry name" value="PROTEIN ICFG"/>
    <property type="match status" value="1"/>
</dbReference>
<sequence>MLFKTATSRNIFSVVATGLFATVVTAGTLFWISYSEVKRRSVDEMNAAAALTAADLKAQMSKGLQLVSTFQSVFSAIETSGTANRVSADAMMKKALEDHPFALGVWSGWEPNAFDGKDAEYVNKPGHDATGRYVPYWVRSGGKIIVTALTDYDKDGPGDYYQMPFKSQKMVVIEPYKYAVDGKDVMMTTLVGPVTVDGKPLGVTGIDIALDSLTSKLAEMKPLGDGNVALVSQGGNFLSHVNTANLGKAFKDSSVDAAAWQKMIDNPGKPVDTVGEDGVDSLSIAVPVQLLPDTAWYAIVSVPKATVFAYLTHMAWVSVIIISVASVLLVLLGVLISNRFRRRLEAIVNATSEIARGNTGIVIADAERNDEIGGMARSLAILRDASIEKQRLEAEAAQTRTLSEEERQRRATETQENERQMRFAVTELGTGLQRLSDGDVTFRLMTPFIGSLEALREDFNSSMSTLQQTLQSVGSNALGIQAGSAEIRSSADDLAKRTEQQAASVEQTAAALDEITASVKDSTVRAEEAGQLVARAKSGAQTSSAVVKSAIDAVGQIESSSQEISSIIGVIDEIAFQTNLLALNAGVEAARAGDAGKGFAVVAQEVRELAQRSANAAKEIKALISKSGHQVKTGVELVGQAGKALEVIVHEVDEINLRVSSIVEAAREQSIGLNDINRAVNVMDQGTQQNAAMVEESTAASHTLAAEASALTALLSNFKLGETSDVSARRTAPDAGMRRTPAAPVRSTPASKSGIRPASITTPAVQSPARSLGQKLAGAFQGNSGAAASAPANDGWDEF</sequence>
<feature type="compositionally biased region" description="Polar residues" evidence="4">
    <location>
        <begin position="759"/>
        <end position="769"/>
    </location>
</feature>
<dbReference type="PROSITE" id="PS50111">
    <property type="entry name" value="CHEMOTAXIS_TRANSDUC_2"/>
    <property type="match status" value="1"/>
</dbReference>
<dbReference type="Proteomes" id="UP000823786">
    <property type="component" value="Unassembled WGS sequence"/>
</dbReference>
<dbReference type="Gene3D" id="1.10.287.950">
    <property type="entry name" value="Methyl-accepting chemotaxis protein"/>
    <property type="match status" value="1"/>
</dbReference>
<dbReference type="SMART" id="SM00283">
    <property type="entry name" value="MA"/>
    <property type="match status" value="1"/>
</dbReference>
<comment type="caution">
    <text evidence="8">The sequence shown here is derived from an EMBL/GenBank/DDBJ whole genome shotgun (WGS) entry which is preliminary data.</text>
</comment>
<keyword evidence="9" id="KW-1185">Reference proteome</keyword>
<evidence type="ECO:0000256" key="5">
    <source>
        <dbReference type="SAM" id="Phobius"/>
    </source>
</evidence>
<evidence type="ECO:0000256" key="4">
    <source>
        <dbReference type="SAM" id="MobiDB-lite"/>
    </source>
</evidence>
<dbReference type="CDD" id="cd11386">
    <property type="entry name" value="MCP_signal"/>
    <property type="match status" value="1"/>
</dbReference>
<reference evidence="8 9" key="1">
    <citation type="submission" date="2021-03" db="EMBL/GenBank/DDBJ databases">
        <title>Genomic Encyclopedia of Type Strains, Phase IV (KMG-IV): sequencing the most valuable type-strain genomes for metagenomic binning, comparative biology and taxonomic classification.</title>
        <authorList>
            <person name="Goeker M."/>
        </authorList>
    </citation>
    <scope>NUCLEOTIDE SEQUENCE [LARGE SCALE GENOMIC DNA]</scope>
    <source>
        <strain evidence="8 9">DSM 26427</strain>
    </source>
</reference>
<feature type="domain" description="Methyl-accepting transducer" evidence="6">
    <location>
        <begin position="476"/>
        <end position="705"/>
    </location>
</feature>
<name>A0ABS4ENE3_9HYPH</name>
<dbReference type="PROSITE" id="PS50885">
    <property type="entry name" value="HAMP"/>
    <property type="match status" value="2"/>
</dbReference>
<dbReference type="CDD" id="cd06225">
    <property type="entry name" value="HAMP"/>
    <property type="match status" value="1"/>
</dbReference>
<dbReference type="SUPFAM" id="SSF158472">
    <property type="entry name" value="HAMP domain-like"/>
    <property type="match status" value="1"/>
</dbReference>
<dbReference type="InterPro" id="IPR003660">
    <property type="entry name" value="HAMP_dom"/>
</dbReference>
<accession>A0ABS4ENE3</accession>
<keyword evidence="3" id="KW-0807">Transducer</keyword>
<feature type="region of interest" description="Disordered" evidence="4">
    <location>
        <begin position="396"/>
        <end position="417"/>
    </location>
</feature>
<evidence type="ECO:0000256" key="1">
    <source>
        <dbReference type="ARBA" id="ARBA00022500"/>
    </source>
</evidence>
<feature type="region of interest" description="Disordered" evidence="4">
    <location>
        <begin position="725"/>
        <end position="777"/>
    </location>
</feature>
<proteinExistence type="inferred from homology"/>
<dbReference type="Gene3D" id="3.30.450.20">
    <property type="entry name" value="PAS domain"/>
    <property type="match status" value="2"/>
</dbReference>
<dbReference type="Pfam" id="PF22673">
    <property type="entry name" value="MCP-like_PDC_1"/>
    <property type="match status" value="1"/>
</dbReference>
<evidence type="ECO:0000259" key="6">
    <source>
        <dbReference type="PROSITE" id="PS50111"/>
    </source>
</evidence>
<keyword evidence="8" id="KW-0675">Receptor</keyword>
<feature type="domain" description="HAMP" evidence="7">
    <location>
        <begin position="338"/>
        <end position="391"/>
    </location>
</feature>
<keyword evidence="1" id="KW-0145">Chemotaxis</keyword>
<feature type="transmembrane region" description="Helical" evidence="5">
    <location>
        <begin position="12"/>
        <end position="34"/>
    </location>
</feature>
<evidence type="ECO:0000256" key="3">
    <source>
        <dbReference type="PROSITE-ProRule" id="PRU00284"/>
    </source>
</evidence>
<dbReference type="CDD" id="cd12913">
    <property type="entry name" value="PDC1_MCP_like"/>
    <property type="match status" value="1"/>
</dbReference>
<evidence type="ECO:0000259" key="7">
    <source>
        <dbReference type="PROSITE" id="PS50885"/>
    </source>
</evidence>
<protein>
    <submittedName>
        <fullName evidence="8">Methyl-accepting chemotaxis protein/methyl-accepting chemotaxis protein-1 (Serine sensor receptor)</fullName>
    </submittedName>
</protein>
<evidence type="ECO:0000313" key="9">
    <source>
        <dbReference type="Proteomes" id="UP000823786"/>
    </source>
</evidence>